<organism evidence="2 3">
    <name type="scientific">Sphaerotilus natans subsp. natans DSM 6575</name>
    <dbReference type="NCBI Taxonomy" id="1286631"/>
    <lineage>
        <taxon>Bacteria</taxon>
        <taxon>Pseudomonadati</taxon>
        <taxon>Pseudomonadota</taxon>
        <taxon>Betaproteobacteria</taxon>
        <taxon>Burkholderiales</taxon>
        <taxon>Sphaerotilaceae</taxon>
        <taxon>Sphaerotilus</taxon>
    </lineage>
</organism>
<evidence type="ECO:0000256" key="1">
    <source>
        <dbReference type="SAM" id="Phobius"/>
    </source>
</evidence>
<dbReference type="AlphaFoldDB" id="A0A059KR46"/>
<dbReference type="STRING" id="34103.SAMN05421778_10372"/>
<dbReference type="EMBL" id="AZRA01000017">
    <property type="protein sequence ID" value="KDB53704.1"/>
    <property type="molecule type" value="Genomic_DNA"/>
</dbReference>
<evidence type="ECO:0000313" key="3">
    <source>
        <dbReference type="Proteomes" id="UP000026714"/>
    </source>
</evidence>
<evidence type="ECO:0000313" key="2">
    <source>
        <dbReference type="EMBL" id="KDB53704.1"/>
    </source>
</evidence>
<dbReference type="Proteomes" id="UP000026714">
    <property type="component" value="Unassembled WGS sequence"/>
</dbReference>
<comment type="caution">
    <text evidence="2">The sequence shown here is derived from an EMBL/GenBank/DDBJ whole genome shotgun (WGS) entry which is preliminary data.</text>
</comment>
<keyword evidence="1" id="KW-0472">Membrane</keyword>
<keyword evidence="3" id="KW-1185">Reference proteome</keyword>
<name>A0A059KR46_9BURK</name>
<protein>
    <submittedName>
        <fullName evidence="2">Uncharacterized protein</fullName>
    </submittedName>
</protein>
<proteinExistence type="predicted"/>
<keyword evidence="1" id="KW-1133">Transmembrane helix</keyword>
<reference evidence="2 3" key="1">
    <citation type="journal article" date="2014" name="FEMS Microbiol. Ecol.">
        <title>Sphaerotilus natans encrusted with nanoball-shaped Fe(III) oxide minerals formed by nitrate-reducing mixotrophic Fe(II) oxidation.</title>
        <authorList>
            <person name="Park S."/>
            <person name="Kim D.H."/>
            <person name="Lee J.H."/>
            <person name="Hur H.G."/>
        </authorList>
    </citation>
    <scope>NUCLEOTIDE SEQUENCE [LARGE SCALE GENOMIC DNA]</scope>
    <source>
        <strain evidence="2 3">DSM 6575</strain>
    </source>
</reference>
<gene>
    <name evidence="2" type="ORF">X805_06820</name>
</gene>
<keyword evidence="1" id="KW-0812">Transmembrane</keyword>
<sequence>MNIVLTFPDLRRGLAVTALAVLPLTLAGCGVVAVAGSVAGAAITVGSAAVSVGATVVTTGVKVTGKAIGKTIDAVSGEPAAAAAEGGGIVVAPLPGEPGASTPAR</sequence>
<dbReference type="RefSeq" id="WP_037478226.1">
    <property type="nucleotide sequence ID" value="NZ_AZRA01000017.1"/>
</dbReference>
<accession>A0A059KR46</accession>
<feature type="transmembrane region" description="Helical" evidence="1">
    <location>
        <begin position="39"/>
        <end position="61"/>
    </location>
</feature>